<dbReference type="GO" id="GO:0030313">
    <property type="term" value="C:cell envelope"/>
    <property type="evidence" value="ECO:0007669"/>
    <property type="project" value="UniProtKB-SubCell"/>
</dbReference>
<dbReference type="GO" id="GO:0017004">
    <property type="term" value="P:cytochrome complex assembly"/>
    <property type="evidence" value="ECO:0007669"/>
    <property type="project" value="UniProtKB-KW"/>
</dbReference>
<dbReference type="Pfam" id="PF23892">
    <property type="entry name" value="Ig_CycH"/>
    <property type="match status" value="1"/>
</dbReference>
<protein>
    <submittedName>
        <fullName evidence="5">C-type cytochrome biogenesis protein CcmI</fullName>
    </submittedName>
</protein>
<dbReference type="NCBIfam" id="TIGR03142">
    <property type="entry name" value="cytochro_ccmI"/>
    <property type="match status" value="1"/>
</dbReference>
<proteinExistence type="predicted"/>
<dbReference type="PANTHER" id="PTHR47870">
    <property type="entry name" value="CYTOCHROME C-TYPE BIOGENESIS PROTEIN CCMH"/>
    <property type="match status" value="1"/>
</dbReference>
<keyword evidence="3" id="KW-0472">Membrane</keyword>
<keyword evidence="2" id="KW-0201">Cytochrome c-type biogenesis</keyword>
<gene>
    <name evidence="5" type="primary">ccmI</name>
    <name evidence="5" type="ORF">H9K76_13580</name>
</gene>
<evidence type="ECO:0000313" key="6">
    <source>
        <dbReference type="Proteomes" id="UP000515811"/>
    </source>
</evidence>
<evidence type="ECO:0000256" key="3">
    <source>
        <dbReference type="SAM" id="Phobius"/>
    </source>
</evidence>
<evidence type="ECO:0000256" key="2">
    <source>
        <dbReference type="ARBA" id="ARBA00022748"/>
    </source>
</evidence>
<dbReference type="InterPro" id="IPR017560">
    <property type="entry name" value="Cyt_c_biogenesis_CcmI"/>
</dbReference>
<dbReference type="InterPro" id="IPR051263">
    <property type="entry name" value="C-type_cytochrome_biogenesis"/>
</dbReference>
<evidence type="ECO:0000259" key="4">
    <source>
        <dbReference type="Pfam" id="PF23892"/>
    </source>
</evidence>
<comment type="subcellular location">
    <subcellularLocation>
        <location evidence="1">Cell envelope</location>
    </subcellularLocation>
</comment>
<dbReference type="PANTHER" id="PTHR47870:SF4">
    <property type="entry name" value="CYTOCHROME C-TYPE BIOGENESIS PROTEIN CYCH"/>
    <property type="match status" value="1"/>
</dbReference>
<dbReference type="Gene3D" id="1.25.40.10">
    <property type="entry name" value="Tetratricopeptide repeat domain"/>
    <property type="match status" value="1"/>
</dbReference>
<dbReference type="InterPro" id="IPR011990">
    <property type="entry name" value="TPR-like_helical_dom_sf"/>
</dbReference>
<feature type="domain" description="Cytochrome c-type biogenesis protein H Ig-like" evidence="4">
    <location>
        <begin position="332"/>
        <end position="408"/>
    </location>
</feature>
<keyword evidence="3" id="KW-1133">Transmembrane helix</keyword>
<keyword evidence="6" id="KW-1185">Reference proteome</keyword>
<feature type="transmembrane region" description="Helical" evidence="3">
    <location>
        <begin position="6"/>
        <end position="27"/>
    </location>
</feature>
<sequence>MTTMYWLWFGVVAMLLLSLAVLLAPLLKEGTPPILGKDEASLRTLYRGQLAELGQEHIRGNLGNAEHVQAVDELHRRLLQELDRHRMAGSWQRNPWLHRASALVLALLLPVLSLALYKQVGDPRAAAQLAQTAAGAHGESAGEVNGAQIQAMIESLAARLRAEPQNLDGWIMLARSYDTLERFDDAARAYGEALKEAGRRDLEPAVQARLHADRADVLASARGGELEGPAGAAITQALLLDPRQPKALALAGTAAARRGDITVARQHWKLLLAQLEPGSDMALRVQDDLLTLENLGQAPSATSSPDTTATPAAPDLALEGELRFQNGLEASPLPSTAKVYVVVRAENHAPPVAVLRLSATPLPTSFRIGAAQLLDPSFAFTQQTRLTLQARLSRSGEALPEAGDIVSPAIRTSPRASGLRLLLQAP</sequence>
<evidence type="ECO:0000256" key="1">
    <source>
        <dbReference type="ARBA" id="ARBA00004196"/>
    </source>
</evidence>
<dbReference type="KEGG" id="drg:H9K76_13580"/>
<dbReference type="EMBL" id="CP060714">
    <property type="protein sequence ID" value="QNN55662.1"/>
    <property type="molecule type" value="Genomic_DNA"/>
</dbReference>
<dbReference type="SUPFAM" id="SSF48452">
    <property type="entry name" value="TPR-like"/>
    <property type="match status" value="1"/>
</dbReference>
<dbReference type="RefSeq" id="WP_187595935.1">
    <property type="nucleotide sequence ID" value="NZ_CP060714.1"/>
</dbReference>
<name>A0A7G9RJ87_9BURK</name>
<reference evidence="5 6" key="1">
    <citation type="submission" date="2020-08" db="EMBL/GenBank/DDBJ databases">
        <title>Genome sequence of Diaphorobacter ruginosibacter DSM 27467T.</title>
        <authorList>
            <person name="Hyun D.-W."/>
            <person name="Bae J.-W."/>
        </authorList>
    </citation>
    <scope>NUCLEOTIDE SEQUENCE [LARGE SCALE GENOMIC DNA]</scope>
    <source>
        <strain evidence="5 6">DSM 27467</strain>
    </source>
</reference>
<organism evidence="5 6">
    <name type="scientific">Diaphorobacter ruginosibacter</name>
    <dbReference type="NCBI Taxonomy" id="1715720"/>
    <lineage>
        <taxon>Bacteria</taxon>
        <taxon>Pseudomonadati</taxon>
        <taxon>Pseudomonadota</taxon>
        <taxon>Betaproteobacteria</taxon>
        <taxon>Burkholderiales</taxon>
        <taxon>Comamonadaceae</taxon>
        <taxon>Diaphorobacter</taxon>
    </lineage>
</organism>
<dbReference type="InterPro" id="IPR056412">
    <property type="entry name" value="Ig_CycH"/>
</dbReference>
<dbReference type="GO" id="GO:0005886">
    <property type="term" value="C:plasma membrane"/>
    <property type="evidence" value="ECO:0007669"/>
    <property type="project" value="TreeGrafter"/>
</dbReference>
<evidence type="ECO:0000313" key="5">
    <source>
        <dbReference type="EMBL" id="QNN55662.1"/>
    </source>
</evidence>
<dbReference type="AlphaFoldDB" id="A0A7G9RJ87"/>
<accession>A0A7G9RJ87</accession>
<keyword evidence="3" id="KW-0812">Transmembrane</keyword>
<dbReference type="Proteomes" id="UP000515811">
    <property type="component" value="Chromosome"/>
</dbReference>